<name>A0AAP2GC22_9BACT</name>
<evidence type="ECO:0000313" key="2">
    <source>
        <dbReference type="EMBL" id="MBT1685804.1"/>
    </source>
</evidence>
<protein>
    <submittedName>
        <fullName evidence="2">Uncharacterized protein</fullName>
    </submittedName>
</protein>
<keyword evidence="3" id="KW-1185">Reference proteome</keyword>
<reference evidence="2 3" key="1">
    <citation type="submission" date="2021-05" db="EMBL/GenBank/DDBJ databases">
        <title>A Polyphasic approach of four new species of the genus Ohtaekwangia: Ohtaekwangia histidinii sp. nov., Ohtaekwangia cretensis sp. nov., Ohtaekwangia indiensis sp. nov., Ohtaekwangia reichenbachii sp. nov. from diverse environment.</title>
        <authorList>
            <person name="Octaviana S."/>
        </authorList>
    </citation>
    <scope>NUCLEOTIDE SEQUENCE [LARGE SCALE GENOMIC DNA]</scope>
    <source>
        <strain evidence="2 3">PWU37</strain>
    </source>
</reference>
<gene>
    <name evidence="2" type="ORF">KK078_04515</name>
</gene>
<evidence type="ECO:0000313" key="3">
    <source>
        <dbReference type="Proteomes" id="UP001319180"/>
    </source>
</evidence>
<dbReference type="EMBL" id="JAHESC010000004">
    <property type="protein sequence ID" value="MBT1685804.1"/>
    <property type="molecule type" value="Genomic_DNA"/>
</dbReference>
<proteinExistence type="predicted"/>
<organism evidence="2 3">
    <name type="scientific">Dawidia soli</name>
    <dbReference type="NCBI Taxonomy" id="2782352"/>
    <lineage>
        <taxon>Bacteria</taxon>
        <taxon>Pseudomonadati</taxon>
        <taxon>Bacteroidota</taxon>
        <taxon>Cytophagia</taxon>
        <taxon>Cytophagales</taxon>
        <taxon>Chryseotaleaceae</taxon>
        <taxon>Dawidia</taxon>
    </lineage>
</organism>
<dbReference type="Proteomes" id="UP001319180">
    <property type="component" value="Unassembled WGS sequence"/>
</dbReference>
<dbReference type="AlphaFoldDB" id="A0AAP2GC22"/>
<feature type="chain" id="PRO_5042965832" evidence="1">
    <location>
        <begin position="24"/>
        <end position="181"/>
    </location>
</feature>
<comment type="caution">
    <text evidence="2">The sequence shown here is derived from an EMBL/GenBank/DDBJ whole genome shotgun (WGS) entry which is preliminary data.</text>
</comment>
<accession>A0AAP2GC22</accession>
<sequence>MEFTQLNRLALAAVLTFSASAFAVGQCKATKVDYDLVDISELAAFQKQKTEVETSDSYIDIFYLIMGAKPIGYRLAVGEDGFYKLTRTTKENASEEISSGVFKVADIEKQKSINILGTTYFLGKCKGITSSESAEFFLVKKIGTVRIYSLDGELQRLLKEDDTNGMAYWFELMNYLIKKKS</sequence>
<keyword evidence="1" id="KW-0732">Signal</keyword>
<dbReference type="RefSeq" id="WP_254089056.1">
    <property type="nucleotide sequence ID" value="NZ_JAHESC010000004.1"/>
</dbReference>
<evidence type="ECO:0000256" key="1">
    <source>
        <dbReference type="SAM" id="SignalP"/>
    </source>
</evidence>
<feature type="signal peptide" evidence="1">
    <location>
        <begin position="1"/>
        <end position="23"/>
    </location>
</feature>